<feature type="domain" description="Dihydroorotate dehydrogenase catalytic" evidence="12">
    <location>
        <begin position="40"/>
        <end position="328"/>
    </location>
</feature>
<dbReference type="InterPro" id="IPR012135">
    <property type="entry name" value="Dihydroorotate_DH_1_2"/>
</dbReference>
<keyword evidence="6 11" id="KW-0288">FMN</keyword>
<evidence type="ECO:0000256" key="4">
    <source>
        <dbReference type="ARBA" id="ARBA00005359"/>
    </source>
</evidence>
<keyword evidence="14" id="KW-1185">Reference proteome</keyword>
<evidence type="ECO:0000256" key="6">
    <source>
        <dbReference type="ARBA" id="ARBA00022643"/>
    </source>
</evidence>
<keyword evidence="9 11" id="KW-0472">Membrane</keyword>
<evidence type="ECO:0000256" key="1">
    <source>
        <dbReference type="ARBA" id="ARBA00003125"/>
    </source>
</evidence>
<keyword evidence="11" id="KW-1003">Cell membrane</keyword>
<dbReference type="HAMAP" id="MF_00225">
    <property type="entry name" value="DHO_dh_type2"/>
    <property type="match status" value="1"/>
</dbReference>
<dbReference type="GO" id="GO:0044205">
    <property type="term" value="P:'de novo' UMP biosynthetic process"/>
    <property type="evidence" value="ECO:0007669"/>
    <property type="project" value="UniProtKB-UniRule"/>
</dbReference>
<evidence type="ECO:0000256" key="11">
    <source>
        <dbReference type="HAMAP-Rule" id="MF_00225"/>
    </source>
</evidence>
<feature type="binding site" evidence="11">
    <location>
        <position position="233"/>
    </location>
    <ligand>
        <name>FMN</name>
        <dbReference type="ChEBI" id="CHEBI:58210"/>
    </ligand>
</feature>
<feature type="binding site" evidence="11">
    <location>
        <position position="135"/>
    </location>
    <ligand>
        <name>FMN</name>
        <dbReference type="ChEBI" id="CHEBI:58210"/>
    </ligand>
</feature>
<keyword evidence="8 11" id="KW-0560">Oxidoreductase</keyword>
<dbReference type="OrthoDB" id="9802377at2"/>
<evidence type="ECO:0000256" key="3">
    <source>
        <dbReference type="ARBA" id="ARBA00005161"/>
    </source>
</evidence>
<evidence type="ECO:0000313" key="13">
    <source>
        <dbReference type="EMBL" id="MXO82165.1"/>
    </source>
</evidence>
<dbReference type="Gene3D" id="3.20.20.70">
    <property type="entry name" value="Aldolase class I"/>
    <property type="match status" value="1"/>
</dbReference>
<dbReference type="EMBL" id="WTYZ01000001">
    <property type="protein sequence ID" value="MXO82165.1"/>
    <property type="molecule type" value="Genomic_DNA"/>
</dbReference>
<evidence type="ECO:0000256" key="5">
    <source>
        <dbReference type="ARBA" id="ARBA00022630"/>
    </source>
</evidence>
<organism evidence="13 14">
    <name type="scientific">Pontixanthobacter aestiaquae</name>
    <dbReference type="NCBI Taxonomy" id="1509367"/>
    <lineage>
        <taxon>Bacteria</taxon>
        <taxon>Pseudomonadati</taxon>
        <taxon>Pseudomonadota</taxon>
        <taxon>Alphaproteobacteria</taxon>
        <taxon>Sphingomonadales</taxon>
        <taxon>Erythrobacteraceae</taxon>
        <taxon>Pontixanthobacter</taxon>
    </lineage>
</organism>
<dbReference type="GO" id="GO:0006207">
    <property type="term" value="P:'de novo' pyrimidine nucleobase biosynthetic process"/>
    <property type="evidence" value="ECO:0007669"/>
    <property type="project" value="UniProtKB-UniRule"/>
</dbReference>
<proteinExistence type="inferred from homology"/>
<dbReference type="RefSeq" id="WP_160612490.1">
    <property type="nucleotide sequence ID" value="NZ_JAUFQM010000001.1"/>
</dbReference>
<dbReference type="PANTHER" id="PTHR48109">
    <property type="entry name" value="DIHYDROOROTATE DEHYDROGENASE (QUINONE), MITOCHONDRIAL-RELATED"/>
    <property type="match status" value="1"/>
</dbReference>
<feature type="binding site" evidence="11">
    <location>
        <position position="166"/>
    </location>
    <ligand>
        <name>substrate</name>
    </ligand>
</feature>
<keyword evidence="5 11" id="KW-0285">Flavoprotein</keyword>
<dbReference type="InterPro" id="IPR013785">
    <property type="entry name" value="Aldolase_TIM"/>
</dbReference>
<dbReference type="Proteomes" id="UP000460290">
    <property type="component" value="Unassembled WGS sequence"/>
</dbReference>
<feature type="binding site" evidence="11">
    <location>
        <position position="166"/>
    </location>
    <ligand>
        <name>FMN</name>
        <dbReference type="ChEBI" id="CHEBI:58210"/>
    </ligand>
</feature>
<evidence type="ECO:0000313" key="14">
    <source>
        <dbReference type="Proteomes" id="UP000460290"/>
    </source>
</evidence>
<evidence type="ECO:0000256" key="10">
    <source>
        <dbReference type="ARBA" id="ARBA00048639"/>
    </source>
</evidence>
<name>A0A844Z2K2_9SPHN</name>
<comment type="subcellular location">
    <subcellularLocation>
        <location evidence="11">Cell membrane</location>
        <topology evidence="11">Peripheral membrane protein</topology>
    </subcellularLocation>
    <subcellularLocation>
        <location evidence="2">Membrane</location>
    </subcellularLocation>
</comment>
<dbReference type="InterPro" id="IPR001295">
    <property type="entry name" value="Dihydroorotate_DH_CS"/>
</dbReference>
<comment type="subunit">
    <text evidence="11">Monomer.</text>
</comment>
<feature type="binding site" evidence="11">
    <location>
        <begin position="57"/>
        <end position="61"/>
    </location>
    <ligand>
        <name>FMN</name>
        <dbReference type="ChEBI" id="CHEBI:58210"/>
    </ligand>
</feature>
<dbReference type="InterPro" id="IPR005720">
    <property type="entry name" value="Dihydroorotate_DH_cat"/>
</dbReference>
<feature type="binding site" evidence="11">
    <location>
        <begin position="106"/>
        <end position="110"/>
    </location>
    <ligand>
        <name>substrate</name>
    </ligand>
</feature>
<evidence type="ECO:0000259" key="12">
    <source>
        <dbReference type="Pfam" id="PF01180"/>
    </source>
</evidence>
<protein>
    <recommendedName>
        <fullName evidence="11">Dihydroorotate dehydrogenase (quinone)</fullName>
        <ecNumber evidence="11">1.3.5.2</ecNumber>
    </recommendedName>
    <alternativeName>
        <fullName evidence="11">DHOdehase</fullName>
        <shortName evidence="11">DHOD</shortName>
        <shortName evidence="11">DHODase</shortName>
    </alternativeName>
    <alternativeName>
        <fullName evidence="11">Dihydroorotate oxidase</fullName>
    </alternativeName>
</protein>
<feature type="active site" description="Nucleophile" evidence="11">
    <location>
        <position position="169"/>
    </location>
</feature>
<dbReference type="InterPro" id="IPR005719">
    <property type="entry name" value="Dihydroorotate_DH_2"/>
</dbReference>
<dbReference type="EC" id="1.3.5.2" evidence="11"/>
<feature type="binding site" evidence="11">
    <location>
        <position position="61"/>
    </location>
    <ligand>
        <name>substrate</name>
    </ligand>
</feature>
<dbReference type="PANTHER" id="PTHR48109:SF4">
    <property type="entry name" value="DIHYDROOROTATE DEHYDROGENASE (QUINONE), MITOCHONDRIAL"/>
    <property type="match status" value="1"/>
</dbReference>
<feature type="binding site" evidence="11">
    <location>
        <position position="81"/>
    </location>
    <ligand>
        <name>FMN</name>
        <dbReference type="ChEBI" id="CHEBI:58210"/>
    </ligand>
</feature>
<comment type="function">
    <text evidence="1 11">Catalyzes the conversion of dihydroorotate to orotate with quinone as electron acceptor.</text>
</comment>
<dbReference type="NCBIfam" id="NF003645">
    <property type="entry name" value="PRK05286.1-2"/>
    <property type="match status" value="1"/>
</dbReference>
<dbReference type="UniPathway" id="UPA00070">
    <property type="reaction ID" value="UER00946"/>
</dbReference>
<comment type="similarity">
    <text evidence="4 11">Belongs to the dihydroorotate dehydrogenase family. Type 2 subfamily.</text>
</comment>
<dbReference type="PROSITE" id="PS00912">
    <property type="entry name" value="DHODEHASE_2"/>
    <property type="match status" value="1"/>
</dbReference>
<comment type="catalytic activity">
    <reaction evidence="10 11">
        <text>(S)-dihydroorotate + a quinone = orotate + a quinol</text>
        <dbReference type="Rhea" id="RHEA:30187"/>
        <dbReference type="ChEBI" id="CHEBI:24646"/>
        <dbReference type="ChEBI" id="CHEBI:30839"/>
        <dbReference type="ChEBI" id="CHEBI:30864"/>
        <dbReference type="ChEBI" id="CHEBI:132124"/>
        <dbReference type="EC" id="1.3.5.2"/>
    </reaction>
</comment>
<dbReference type="SUPFAM" id="SSF51395">
    <property type="entry name" value="FMN-linked oxidoreductases"/>
    <property type="match status" value="1"/>
</dbReference>
<dbReference type="NCBIfam" id="NF003652">
    <property type="entry name" value="PRK05286.2-5"/>
    <property type="match status" value="1"/>
</dbReference>
<sequence>MIFKLLKPAIFTLDPERAHQLSIAGLRMAPAGTPPKAGKLATHVAGIRFPNPVGVAAGYDKDAEVPDAMLGLGFGFTEVGSITPRPQEGNPKPRLFRLVEDKAVINRMGFNNGGAAVAKRRLTARKGKSGIVGINIGANKDSIDRIADYAEMTRIMAPLATYLAVNISSPNTPGLRALQDEGALIELLDAVFEAREPKGPPVFLKVAPDLTAADIDSIARIAKDKGLGALIVSNTTISRPASLQSRHIGETGGLSGAPLKSLALERLRDFRKATGAGVPLIGVGGIGNAEDAWERIRAGASLVQLYSAMVYEGPGLPKTITRGLERLMKRDGFSTIAEAVGSE</sequence>
<evidence type="ECO:0000256" key="9">
    <source>
        <dbReference type="ARBA" id="ARBA00023136"/>
    </source>
</evidence>
<dbReference type="GO" id="GO:0106430">
    <property type="term" value="F:dihydroorotate dehydrogenase (quinone) activity"/>
    <property type="evidence" value="ECO:0007669"/>
    <property type="project" value="UniProtKB-EC"/>
</dbReference>
<evidence type="ECO:0000256" key="8">
    <source>
        <dbReference type="ARBA" id="ARBA00023002"/>
    </source>
</evidence>
<comment type="pathway">
    <text evidence="3 11">Pyrimidine metabolism; UMP biosynthesis via de novo pathway; orotate from (S)-dihydroorotate (quinone route): step 1/1.</text>
</comment>
<accession>A0A844Z2K2</accession>
<dbReference type="PROSITE" id="PS00911">
    <property type="entry name" value="DHODEHASE_1"/>
    <property type="match status" value="1"/>
</dbReference>
<dbReference type="InterPro" id="IPR050074">
    <property type="entry name" value="DHO_dehydrogenase"/>
</dbReference>
<comment type="caution">
    <text evidence="13">The sequence shown here is derived from an EMBL/GenBank/DDBJ whole genome shotgun (WGS) entry which is preliminary data.</text>
</comment>
<gene>
    <name evidence="11" type="primary">pyrD</name>
    <name evidence="13" type="ORF">GRI35_02095</name>
</gene>
<dbReference type="CDD" id="cd04738">
    <property type="entry name" value="DHOD_2_like"/>
    <property type="match status" value="1"/>
</dbReference>
<feature type="binding site" evidence="11">
    <location>
        <begin position="234"/>
        <end position="235"/>
    </location>
    <ligand>
        <name>substrate</name>
    </ligand>
</feature>
<dbReference type="NCBIfam" id="TIGR01036">
    <property type="entry name" value="pyrD_sub2"/>
    <property type="match status" value="1"/>
</dbReference>
<dbReference type="PIRSF" id="PIRSF000164">
    <property type="entry name" value="DHO_oxidase"/>
    <property type="match status" value="1"/>
</dbReference>
<evidence type="ECO:0000256" key="7">
    <source>
        <dbReference type="ARBA" id="ARBA00022975"/>
    </source>
</evidence>
<feature type="binding site" evidence="11">
    <location>
        <position position="256"/>
    </location>
    <ligand>
        <name>FMN</name>
        <dbReference type="ChEBI" id="CHEBI:58210"/>
    </ligand>
</feature>
<dbReference type="AlphaFoldDB" id="A0A844Z2K2"/>
<feature type="binding site" evidence="11">
    <location>
        <position position="205"/>
    </location>
    <ligand>
        <name>FMN</name>
        <dbReference type="ChEBI" id="CHEBI:58210"/>
    </ligand>
</feature>
<reference evidence="13 14" key="1">
    <citation type="submission" date="2019-12" db="EMBL/GenBank/DDBJ databases">
        <title>Genomic-based taxomic classification of the family Erythrobacteraceae.</title>
        <authorList>
            <person name="Xu L."/>
        </authorList>
    </citation>
    <scope>NUCLEOTIDE SEQUENCE [LARGE SCALE GENOMIC DNA]</scope>
    <source>
        <strain evidence="13 14">KCTC 42006</strain>
    </source>
</reference>
<keyword evidence="7 11" id="KW-0665">Pyrimidine biosynthesis</keyword>
<evidence type="ECO:0000256" key="2">
    <source>
        <dbReference type="ARBA" id="ARBA00004370"/>
    </source>
</evidence>
<comment type="cofactor">
    <cofactor evidence="11">
        <name>FMN</name>
        <dbReference type="ChEBI" id="CHEBI:58210"/>
    </cofactor>
    <text evidence="11">Binds 1 FMN per subunit.</text>
</comment>
<dbReference type="GO" id="GO:0005737">
    <property type="term" value="C:cytoplasm"/>
    <property type="evidence" value="ECO:0007669"/>
    <property type="project" value="InterPro"/>
</dbReference>
<feature type="binding site" evidence="11">
    <location>
        <position position="285"/>
    </location>
    <ligand>
        <name>FMN</name>
        <dbReference type="ChEBI" id="CHEBI:58210"/>
    </ligand>
</feature>
<feature type="binding site" evidence="11">
    <location>
        <begin position="306"/>
        <end position="307"/>
    </location>
    <ligand>
        <name>FMN</name>
        <dbReference type="ChEBI" id="CHEBI:58210"/>
    </ligand>
</feature>
<dbReference type="GO" id="GO:0005886">
    <property type="term" value="C:plasma membrane"/>
    <property type="evidence" value="ECO:0007669"/>
    <property type="project" value="UniProtKB-SubCell"/>
</dbReference>
<feature type="binding site" evidence="11">
    <location>
        <position position="171"/>
    </location>
    <ligand>
        <name>substrate</name>
    </ligand>
</feature>
<dbReference type="Pfam" id="PF01180">
    <property type="entry name" value="DHO_dh"/>
    <property type="match status" value="1"/>
</dbReference>